<proteinExistence type="predicted"/>
<dbReference type="HOGENOM" id="CLU_326916_0_0_1"/>
<keyword evidence="4" id="KW-1185">Reference proteome</keyword>
<dbReference type="InterPro" id="IPR052701">
    <property type="entry name" value="GAG_Ulvan_Degrading_Sulfatases"/>
</dbReference>
<feature type="compositionally biased region" description="Low complexity" evidence="1">
    <location>
        <begin position="769"/>
        <end position="782"/>
    </location>
</feature>
<dbReference type="PaxDb" id="2903-EOD11248"/>
<dbReference type="PANTHER" id="PTHR43751">
    <property type="entry name" value="SULFATASE"/>
    <property type="match status" value="1"/>
</dbReference>
<dbReference type="SUPFAM" id="SSF53649">
    <property type="entry name" value="Alkaline phosphatase-like"/>
    <property type="match status" value="1"/>
</dbReference>
<reference evidence="4" key="1">
    <citation type="journal article" date="2013" name="Nature">
        <title>Pan genome of the phytoplankton Emiliania underpins its global distribution.</title>
        <authorList>
            <person name="Read B.A."/>
            <person name="Kegel J."/>
            <person name="Klute M.J."/>
            <person name="Kuo A."/>
            <person name="Lefebvre S.C."/>
            <person name="Maumus F."/>
            <person name="Mayer C."/>
            <person name="Miller J."/>
            <person name="Monier A."/>
            <person name="Salamov A."/>
            <person name="Young J."/>
            <person name="Aguilar M."/>
            <person name="Claverie J.M."/>
            <person name="Frickenhaus S."/>
            <person name="Gonzalez K."/>
            <person name="Herman E.K."/>
            <person name="Lin Y.C."/>
            <person name="Napier J."/>
            <person name="Ogata H."/>
            <person name="Sarno A.F."/>
            <person name="Shmutz J."/>
            <person name="Schroeder D."/>
            <person name="de Vargas C."/>
            <person name="Verret F."/>
            <person name="von Dassow P."/>
            <person name="Valentin K."/>
            <person name="Van de Peer Y."/>
            <person name="Wheeler G."/>
            <person name="Dacks J.B."/>
            <person name="Delwiche C.F."/>
            <person name="Dyhrman S.T."/>
            <person name="Glockner G."/>
            <person name="John U."/>
            <person name="Richards T."/>
            <person name="Worden A.Z."/>
            <person name="Zhang X."/>
            <person name="Grigoriev I.V."/>
            <person name="Allen A.E."/>
            <person name="Bidle K."/>
            <person name="Borodovsky M."/>
            <person name="Bowler C."/>
            <person name="Brownlee C."/>
            <person name="Cock J.M."/>
            <person name="Elias M."/>
            <person name="Gladyshev V.N."/>
            <person name="Groth M."/>
            <person name="Guda C."/>
            <person name="Hadaegh A."/>
            <person name="Iglesias-Rodriguez M.D."/>
            <person name="Jenkins J."/>
            <person name="Jones B.M."/>
            <person name="Lawson T."/>
            <person name="Leese F."/>
            <person name="Lindquist E."/>
            <person name="Lobanov A."/>
            <person name="Lomsadze A."/>
            <person name="Malik S.B."/>
            <person name="Marsh M.E."/>
            <person name="Mackinder L."/>
            <person name="Mock T."/>
            <person name="Mueller-Roeber B."/>
            <person name="Pagarete A."/>
            <person name="Parker M."/>
            <person name="Probert I."/>
            <person name="Quesneville H."/>
            <person name="Raines C."/>
            <person name="Rensing S.A."/>
            <person name="Riano-Pachon D.M."/>
            <person name="Richier S."/>
            <person name="Rokitta S."/>
            <person name="Shiraiwa Y."/>
            <person name="Soanes D.M."/>
            <person name="van der Giezen M."/>
            <person name="Wahlund T.M."/>
            <person name="Williams B."/>
            <person name="Wilson W."/>
            <person name="Wolfe G."/>
            <person name="Wurch L.L."/>
        </authorList>
    </citation>
    <scope>NUCLEOTIDE SEQUENCE</scope>
</reference>
<dbReference type="InterPro" id="IPR017850">
    <property type="entry name" value="Alkaline_phosphatase_core_sf"/>
</dbReference>
<reference evidence="3" key="2">
    <citation type="submission" date="2024-10" db="UniProtKB">
        <authorList>
            <consortium name="EnsemblProtists"/>
        </authorList>
    </citation>
    <scope>IDENTIFICATION</scope>
</reference>
<accession>A0A0D3IJ13</accession>
<protein>
    <recommendedName>
        <fullName evidence="2">Sulfatase N-terminal domain-containing protein</fullName>
    </recommendedName>
</protein>
<feature type="domain" description="Sulfatase N-terminal" evidence="2">
    <location>
        <begin position="246"/>
        <end position="592"/>
    </location>
</feature>
<dbReference type="Pfam" id="PF00884">
    <property type="entry name" value="Sulfatase"/>
    <property type="match status" value="1"/>
</dbReference>
<dbReference type="Proteomes" id="UP000013827">
    <property type="component" value="Unassembled WGS sequence"/>
</dbReference>
<feature type="compositionally biased region" description="Low complexity" evidence="1">
    <location>
        <begin position="205"/>
        <end position="218"/>
    </location>
</feature>
<dbReference type="RefSeq" id="XP_005763677.1">
    <property type="nucleotide sequence ID" value="XM_005763620.1"/>
</dbReference>
<evidence type="ECO:0000256" key="1">
    <source>
        <dbReference type="SAM" id="MobiDB-lite"/>
    </source>
</evidence>
<dbReference type="InterPro" id="IPR000917">
    <property type="entry name" value="Sulfatase_N"/>
</dbReference>
<evidence type="ECO:0000259" key="2">
    <source>
        <dbReference type="Pfam" id="PF00884"/>
    </source>
</evidence>
<sequence>MSTSHEGLAAPPAGLGLLVLVASVAVRAAALERVDAAYMLWCGLLQDWKASVGWSLALWALPLALLREAATAAALVHLVIDFGLQATAGIRMHSDAWALVVDHLISVSKWQTLLKNGAMVPAAAWVGLLCLIPLGVCLRLERFWRPRVTLRGGLAVATATALALAADPPCCRDGCSAELELAQAPNGLAVLLDDAWAAIGPHAASAAASPPRDSGAASLNSTLSTQRTAHRRRRRGGGGGGGNTSRNVVLITLESVGAVHAGLVGPGLRRTTMPFLHSLTRRRRPRVASVVEDVYASEPNTLHAFYASHCGLRPYLGVRRAEYEVARYHNACLPTLLRRGGIHSALYSTSRLSFQRDLGFDSVWSSMLTDEASSRPTYNFLGHDDFSGLHAIETFVRTVGAQQRFFLSLLTLNTHSPYTPSDHPAGTKLLWGCDRLWQRGGRLGNDTNFSVPLPRPTNYSERALRAATGSIEGAREADPPSRSDKVKAAMERDASAYARELRCADSYLQAVWQILERAGLLEDTTVLISADHGEGFMQSHHSDAGHGGAVYDTQVRIPLVIAGAGADALPARVGGVWSETAIAPTVLEMMGMPPHPLAGSAALQSIIDLEGGGDGDEELEQSDLLGASLVSRWRDPPSRAYMSCAFESSCVGLRRPLTKYVWRGSGRGDGAGGHLEVFYRGDTYEEIDLASQLDAAERREVVSSMLRWARAVNALHEGPRVENHVCPFDSPFRFIFLFTHYTHCCPVKPTSVQYDMYRRRRGRQERPASRTSPPSGGAAPGPQHQSADICPSAETSGPTFPTTQQAAIKETTAALNASAAAVPGELGERMALMQYLKGHPDSLLQAAIEQHVQTGMGIKSALTAGIEDYRRMNLSIRERGL</sequence>
<dbReference type="EnsemblProtists" id="EOD11248">
    <property type="protein sequence ID" value="EOD11248"/>
    <property type="gene ID" value="EMIHUDRAFT_120388"/>
</dbReference>
<organism evidence="3 4">
    <name type="scientific">Emiliania huxleyi (strain CCMP1516)</name>
    <dbReference type="NCBI Taxonomy" id="280463"/>
    <lineage>
        <taxon>Eukaryota</taxon>
        <taxon>Haptista</taxon>
        <taxon>Haptophyta</taxon>
        <taxon>Prymnesiophyceae</taxon>
        <taxon>Isochrysidales</taxon>
        <taxon>Noelaerhabdaceae</taxon>
        <taxon>Emiliania</taxon>
    </lineage>
</organism>
<dbReference type="GeneID" id="17257396"/>
<name>A0A0D3IJ13_EMIH1</name>
<evidence type="ECO:0000313" key="3">
    <source>
        <dbReference type="EnsemblProtists" id="EOD11248"/>
    </source>
</evidence>
<feature type="region of interest" description="Disordered" evidence="1">
    <location>
        <begin position="205"/>
        <end position="244"/>
    </location>
</feature>
<feature type="region of interest" description="Disordered" evidence="1">
    <location>
        <begin position="756"/>
        <end position="801"/>
    </location>
</feature>
<evidence type="ECO:0000313" key="4">
    <source>
        <dbReference type="Proteomes" id="UP000013827"/>
    </source>
</evidence>
<dbReference type="KEGG" id="ehx:EMIHUDRAFT_120388"/>
<dbReference type="Gene3D" id="3.40.720.10">
    <property type="entry name" value="Alkaline Phosphatase, subunit A"/>
    <property type="match status" value="1"/>
</dbReference>
<dbReference type="PANTHER" id="PTHR43751:SF3">
    <property type="entry name" value="SULFATASE N-TERMINAL DOMAIN-CONTAINING PROTEIN"/>
    <property type="match status" value="1"/>
</dbReference>
<dbReference type="AlphaFoldDB" id="A0A0D3IJ13"/>